<dbReference type="CDD" id="cd06171">
    <property type="entry name" value="Sigma70_r4"/>
    <property type="match status" value="1"/>
</dbReference>
<reference evidence="2 3" key="1">
    <citation type="submission" date="2021-06" db="EMBL/GenBank/DDBJ databases">
        <authorList>
            <person name="Sun Q."/>
            <person name="Li D."/>
        </authorList>
    </citation>
    <scope>NUCLEOTIDE SEQUENCE [LARGE SCALE GENOMIC DNA]</scope>
    <source>
        <strain evidence="2 3">MSJ-4</strain>
    </source>
</reference>
<evidence type="ECO:0000313" key="2">
    <source>
        <dbReference type="EMBL" id="MBU5593383.1"/>
    </source>
</evidence>
<dbReference type="Proteomes" id="UP000736583">
    <property type="component" value="Unassembled WGS sequence"/>
</dbReference>
<dbReference type="InterPro" id="IPR007630">
    <property type="entry name" value="RNA_pol_sigma70_r4"/>
</dbReference>
<dbReference type="InterPro" id="IPR014284">
    <property type="entry name" value="RNA_pol_sigma-70_dom"/>
</dbReference>
<protein>
    <submittedName>
        <fullName evidence="2">Sigma-70 family RNA polymerase sigma factor</fullName>
    </submittedName>
</protein>
<feature type="domain" description="RNA polymerase sigma-70 region 4" evidence="1">
    <location>
        <begin position="119"/>
        <end position="167"/>
    </location>
</feature>
<organism evidence="2 3">
    <name type="scientific">Clostridium simiarum</name>
    <dbReference type="NCBI Taxonomy" id="2841506"/>
    <lineage>
        <taxon>Bacteria</taxon>
        <taxon>Bacillati</taxon>
        <taxon>Bacillota</taxon>
        <taxon>Clostridia</taxon>
        <taxon>Eubacteriales</taxon>
        <taxon>Clostridiaceae</taxon>
        <taxon>Clostridium</taxon>
    </lineage>
</organism>
<gene>
    <name evidence="2" type="ORF">KQI89_16675</name>
</gene>
<dbReference type="EMBL" id="JAHLQL010000009">
    <property type="protein sequence ID" value="MBU5593383.1"/>
    <property type="molecule type" value="Genomic_DNA"/>
</dbReference>
<comment type="caution">
    <text evidence="2">The sequence shown here is derived from an EMBL/GenBank/DDBJ whole genome shotgun (WGS) entry which is preliminary data.</text>
</comment>
<evidence type="ECO:0000313" key="3">
    <source>
        <dbReference type="Proteomes" id="UP000736583"/>
    </source>
</evidence>
<proteinExistence type="predicted"/>
<dbReference type="RefSeq" id="WP_216458042.1">
    <property type="nucleotide sequence ID" value="NZ_JAHLQL010000009.1"/>
</dbReference>
<dbReference type="Pfam" id="PF04545">
    <property type="entry name" value="Sigma70_r4"/>
    <property type="match status" value="1"/>
</dbReference>
<evidence type="ECO:0000259" key="1">
    <source>
        <dbReference type="Pfam" id="PF04545"/>
    </source>
</evidence>
<accession>A0ABS6F4H8</accession>
<dbReference type="NCBIfam" id="TIGR02937">
    <property type="entry name" value="sigma70-ECF"/>
    <property type="match status" value="1"/>
</dbReference>
<keyword evidence="3" id="KW-1185">Reference proteome</keyword>
<name>A0ABS6F4H8_9CLOT</name>
<sequence>MVNLYEKIKNCQCGNKEDILFVLNMFEPLLNKYSRLLEYDDAKQELTLTLIKTLQKIPIHKKNFKEDKYIISYIKKSIINRYVSLSKKLTKKYTYEAEFDSNLMYFNDDDENIIELYDLLKDLTRVEKNIIVLKYLHNMSDVEIAELHNISRQAVNQTKNRALNKLKSYI</sequence>